<evidence type="ECO:0000256" key="5">
    <source>
        <dbReference type="ARBA" id="ARBA00022692"/>
    </source>
</evidence>
<dbReference type="InterPro" id="IPR001734">
    <property type="entry name" value="Na/solute_symporter"/>
</dbReference>
<evidence type="ECO:0000256" key="3">
    <source>
        <dbReference type="ARBA" id="ARBA00022448"/>
    </source>
</evidence>
<accession>A0ABP1QFB9</accession>
<evidence type="ECO:0000256" key="12">
    <source>
        <dbReference type="SAM" id="Phobius"/>
    </source>
</evidence>
<feature type="transmembrane region" description="Helical" evidence="12">
    <location>
        <begin position="438"/>
        <end position="460"/>
    </location>
</feature>
<feature type="transmembrane region" description="Helical" evidence="12">
    <location>
        <begin position="503"/>
        <end position="527"/>
    </location>
</feature>
<gene>
    <name evidence="13" type="ORF">ODALV1_LOCUS10490</name>
</gene>
<feature type="transmembrane region" description="Helical" evidence="12">
    <location>
        <begin position="720"/>
        <end position="745"/>
    </location>
</feature>
<feature type="transmembrane region" description="Helical" evidence="12">
    <location>
        <begin position="752"/>
        <end position="771"/>
    </location>
</feature>
<name>A0ABP1QFB9_9HEXA</name>
<keyword evidence="14" id="KW-1185">Reference proteome</keyword>
<keyword evidence="4" id="KW-1003">Cell membrane</keyword>
<feature type="transmembrane region" description="Helical" evidence="12">
    <location>
        <begin position="395"/>
        <end position="417"/>
    </location>
</feature>
<dbReference type="EMBL" id="CAXLJM020000032">
    <property type="protein sequence ID" value="CAL8100266.1"/>
    <property type="molecule type" value="Genomic_DNA"/>
</dbReference>
<dbReference type="Gene3D" id="1.20.1730.10">
    <property type="entry name" value="Sodium/glucose cotransporter"/>
    <property type="match status" value="1"/>
</dbReference>
<feature type="transmembrane region" description="Helical" evidence="12">
    <location>
        <begin position="547"/>
        <end position="568"/>
    </location>
</feature>
<keyword evidence="10" id="KW-0739">Sodium transport</keyword>
<keyword evidence="6 12" id="KW-1133">Transmembrane helix</keyword>
<organism evidence="13 14">
    <name type="scientific">Orchesella dallaii</name>
    <dbReference type="NCBI Taxonomy" id="48710"/>
    <lineage>
        <taxon>Eukaryota</taxon>
        <taxon>Metazoa</taxon>
        <taxon>Ecdysozoa</taxon>
        <taxon>Arthropoda</taxon>
        <taxon>Hexapoda</taxon>
        <taxon>Collembola</taxon>
        <taxon>Entomobryomorpha</taxon>
        <taxon>Entomobryoidea</taxon>
        <taxon>Orchesellidae</taxon>
        <taxon>Orchesellinae</taxon>
        <taxon>Orchesella</taxon>
    </lineage>
</organism>
<evidence type="ECO:0000256" key="10">
    <source>
        <dbReference type="ARBA" id="ARBA00023201"/>
    </source>
</evidence>
<comment type="similarity">
    <text evidence="2">Belongs to the sodium:solute symporter (SSF) (TC 2.A.21) family.</text>
</comment>
<evidence type="ECO:0000313" key="14">
    <source>
        <dbReference type="Proteomes" id="UP001642540"/>
    </source>
</evidence>
<feature type="transmembrane region" description="Helical" evidence="12">
    <location>
        <begin position="817"/>
        <end position="839"/>
    </location>
</feature>
<feature type="transmembrane region" description="Helical" evidence="12">
    <location>
        <begin position="12"/>
        <end position="35"/>
    </location>
</feature>
<dbReference type="NCBIfam" id="TIGR00813">
    <property type="entry name" value="sss"/>
    <property type="match status" value="1"/>
</dbReference>
<dbReference type="Pfam" id="PF00474">
    <property type="entry name" value="SSF"/>
    <property type="match status" value="1"/>
</dbReference>
<dbReference type="PANTHER" id="PTHR42985">
    <property type="entry name" value="SODIUM-COUPLED MONOCARBOXYLATE TRANSPORTER"/>
    <property type="match status" value="1"/>
</dbReference>
<feature type="transmembrane region" description="Helical" evidence="12">
    <location>
        <begin position="694"/>
        <end position="714"/>
    </location>
</feature>
<evidence type="ECO:0000256" key="6">
    <source>
        <dbReference type="ARBA" id="ARBA00022989"/>
    </source>
</evidence>
<reference evidence="13 14" key="1">
    <citation type="submission" date="2024-08" db="EMBL/GenBank/DDBJ databases">
        <authorList>
            <person name="Cucini C."/>
            <person name="Frati F."/>
        </authorList>
    </citation>
    <scope>NUCLEOTIDE SEQUENCE [LARGE SCALE GENOMIC DNA]</scope>
</reference>
<evidence type="ECO:0000256" key="11">
    <source>
        <dbReference type="SAM" id="MobiDB-lite"/>
    </source>
</evidence>
<evidence type="ECO:0000256" key="7">
    <source>
        <dbReference type="ARBA" id="ARBA00023053"/>
    </source>
</evidence>
<proteinExistence type="inferred from homology"/>
<feature type="transmembrane region" description="Helical" evidence="12">
    <location>
        <begin position="649"/>
        <end position="674"/>
    </location>
</feature>
<feature type="compositionally biased region" description="Basic and acidic residues" evidence="11">
    <location>
        <begin position="935"/>
        <end position="947"/>
    </location>
</feature>
<feature type="transmembrane region" description="Helical" evidence="12">
    <location>
        <begin position="472"/>
        <end position="491"/>
    </location>
</feature>
<feature type="transmembrane region" description="Helical" evidence="12">
    <location>
        <begin position="107"/>
        <end position="132"/>
    </location>
</feature>
<feature type="transmembrane region" description="Helical" evidence="12">
    <location>
        <begin position="252"/>
        <end position="272"/>
    </location>
</feature>
<feature type="transmembrane region" description="Helical" evidence="12">
    <location>
        <begin position="364"/>
        <end position="383"/>
    </location>
</feature>
<keyword evidence="3" id="KW-0813">Transport</keyword>
<sequence>MVTDCRKKLRIWYAWIILNILLAIQATYRFSFLVYHGRESVMFIMIHMLMLSHDFGRILFFLILVHSKKEFCHLFNVVHAFGFKEVEEWKRLNYLPKTFRLNHTADLLISLTLFVIFLVVPITLPLQTFIFPCRQLKTEFLRDLYPTVCTKWGMHVIFYIFEVFLLVVGYGMGSPFVVLCTMCVSAINQHLKIAKLVGVGGISFYRQFQVFTILLNKFCQDILLPTCQVIGSLVIISSMYSVIQFKDQLHPILLLTSGAFLFVLSAFLAQFLDVASRSLLASKSLLKSYKSISRTGIGCPRSRWKLLSKKKLANMASYLSHWDYIVFGAILMVSAMIGLYYRFTGGRQQTQQEYMLANGKMSSLPVAFSLMASFMSAITILGVSSENYMYGTQFVVINISYVIGTPIVAYVYLPVFYRLKALSVYEYLEHRFGSPTRLVASAAFSLQMILYMGIVLYAPALALSAVTGLNKVGAILSVGLVCTFYSTIGGMKAVLITDVFQSLLMFAAVYCVIIKGSIDLGGLGQIWSIAEEGHRIEFFNFSMDPTVRHTVFTQIIGGMFVFLSLYAVNQAQVQRLLTVRDLNSSRNSLWWSLPILIVLSLSTSLAGLTIYAKYRNCDPILTKRICSADQLLPLFVVDSLENIPGLTGLFIAGLLSGSLSTVSSAINSLAAVTWEDYLQPLAKTKRLKPVTVSLINKLLAFGFGLVCIGLAFVAENFTGVLQASLTIFGIVGGPLLGLFTLGMMFPFTSQRAVIPSFLIALGLGLLIGFGGPRPPVMRLPGDISCPEKNFTDTMTCSSSAPTLKPDSEYFYLYRLSYQWYTLIGFSITITLGCLLSLYYPQKSKVDESLLSPVLNRILQSLNKQSLNAEAMNGSAYSTNSEPNIKSFISGPSDSVTATNEVNLTGKDYREQLSDENPNEIDYDMVSSSNSTPVRNRKDEETNRIIKS</sequence>
<keyword evidence="7" id="KW-0915">Sodium</keyword>
<dbReference type="PANTHER" id="PTHR42985:SF40">
    <property type="entry name" value="LD47995P-RELATED"/>
    <property type="match status" value="1"/>
</dbReference>
<dbReference type="CDD" id="cd11492">
    <property type="entry name" value="SLC5sbd_NIS-SMVT"/>
    <property type="match status" value="1"/>
</dbReference>
<comment type="subcellular location">
    <subcellularLocation>
        <location evidence="1">Cell membrane</location>
        <topology evidence="1">Multi-pass membrane protein</topology>
    </subcellularLocation>
</comment>
<feature type="region of interest" description="Disordered" evidence="11">
    <location>
        <begin position="905"/>
        <end position="947"/>
    </location>
</feature>
<feature type="transmembrane region" description="Helical" evidence="12">
    <location>
        <begin position="41"/>
        <end position="65"/>
    </location>
</feature>
<feature type="transmembrane region" description="Helical" evidence="12">
    <location>
        <begin position="324"/>
        <end position="343"/>
    </location>
</feature>
<feature type="transmembrane region" description="Helical" evidence="12">
    <location>
        <begin position="152"/>
        <end position="184"/>
    </location>
</feature>
<protein>
    <recommendedName>
        <fullName evidence="15">Sodium-dependent multivitamin transporter</fullName>
    </recommendedName>
</protein>
<dbReference type="InterPro" id="IPR038377">
    <property type="entry name" value="Na/Glc_symporter_sf"/>
</dbReference>
<evidence type="ECO:0008006" key="15">
    <source>
        <dbReference type="Google" id="ProtNLM"/>
    </source>
</evidence>
<keyword evidence="9 12" id="KW-0472">Membrane</keyword>
<comment type="caution">
    <text evidence="13">The sequence shown here is derived from an EMBL/GenBank/DDBJ whole genome shotgun (WGS) entry which is preliminary data.</text>
</comment>
<evidence type="ECO:0000256" key="9">
    <source>
        <dbReference type="ARBA" id="ARBA00023136"/>
    </source>
</evidence>
<keyword evidence="8" id="KW-0406">Ion transport</keyword>
<dbReference type="PROSITE" id="PS50283">
    <property type="entry name" value="NA_SOLUT_SYMP_3"/>
    <property type="match status" value="1"/>
</dbReference>
<keyword evidence="5 12" id="KW-0812">Transmembrane</keyword>
<dbReference type="InterPro" id="IPR051163">
    <property type="entry name" value="Sodium:Solute_Symporter_SSF"/>
</dbReference>
<dbReference type="Proteomes" id="UP001642540">
    <property type="component" value="Unassembled WGS sequence"/>
</dbReference>
<evidence type="ECO:0000256" key="4">
    <source>
        <dbReference type="ARBA" id="ARBA00022475"/>
    </source>
</evidence>
<evidence type="ECO:0000256" key="2">
    <source>
        <dbReference type="ARBA" id="ARBA00006434"/>
    </source>
</evidence>
<evidence type="ECO:0000313" key="13">
    <source>
        <dbReference type="EMBL" id="CAL8100266.1"/>
    </source>
</evidence>
<evidence type="ECO:0000256" key="8">
    <source>
        <dbReference type="ARBA" id="ARBA00023065"/>
    </source>
</evidence>
<evidence type="ECO:0000256" key="1">
    <source>
        <dbReference type="ARBA" id="ARBA00004651"/>
    </source>
</evidence>
<feature type="transmembrane region" description="Helical" evidence="12">
    <location>
        <begin position="589"/>
        <end position="612"/>
    </location>
</feature>